<dbReference type="InterPro" id="IPR013752">
    <property type="entry name" value="KPA_reductase"/>
</dbReference>
<keyword evidence="4" id="KW-0566">Pantothenate biosynthesis</keyword>
<dbReference type="InterPro" id="IPR003710">
    <property type="entry name" value="ApbA"/>
</dbReference>
<organism evidence="7 8">
    <name type="scientific">Neosynechococcus sphagnicola sy1</name>
    <dbReference type="NCBI Taxonomy" id="1497020"/>
    <lineage>
        <taxon>Bacteria</taxon>
        <taxon>Bacillati</taxon>
        <taxon>Cyanobacteriota</taxon>
        <taxon>Cyanophyceae</taxon>
        <taxon>Neosynechococcales</taxon>
        <taxon>Neosynechococcaceae</taxon>
        <taxon>Neosynechococcus</taxon>
    </lineage>
</organism>
<dbReference type="UniPathway" id="UPA00028">
    <property type="reaction ID" value="UER00004"/>
</dbReference>
<dbReference type="Gene3D" id="3.40.50.720">
    <property type="entry name" value="NAD(P)-binding Rossmann-like Domain"/>
    <property type="match status" value="1"/>
</dbReference>
<comment type="caution">
    <text evidence="7">The sequence shown here is derived from an EMBL/GenBank/DDBJ whole genome shotgun (WGS) entry which is preliminary data.</text>
</comment>
<dbReference type="GO" id="GO:0008677">
    <property type="term" value="F:2-dehydropantoate 2-reductase activity"/>
    <property type="evidence" value="ECO:0007669"/>
    <property type="project" value="UniProtKB-EC"/>
</dbReference>
<dbReference type="InterPro" id="IPR051402">
    <property type="entry name" value="KPR-Related"/>
</dbReference>
<keyword evidence="8" id="KW-1185">Reference proteome</keyword>
<comment type="catalytic activity">
    <reaction evidence="4">
        <text>(R)-pantoate + NADP(+) = 2-dehydropantoate + NADPH + H(+)</text>
        <dbReference type="Rhea" id="RHEA:16233"/>
        <dbReference type="ChEBI" id="CHEBI:11561"/>
        <dbReference type="ChEBI" id="CHEBI:15378"/>
        <dbReference type="ChEBI" id="CHEBI:15980"/>
        <dbReference type="ChEBI" id="CHEBI:57783"/>
        <dbReference type="ChEBI" id="CHEBI:58349"/>
        <dbReference type="EC" id="1.1.1.169"/>
    </reaction>
</comment>
<protein>
    <recommendedName>
        <fullName evidence="4">2-dehydropantoate 2-reductase</fullName>
        <ecNumber evidence="4">1.1.1.169</ecNumber>
    </recommendedName>
    <alternativeName>
        <fullName evidence="4">Ketopantoate reductase</fullName>
    </alternativeName>
</protein>
<dbReference type="InterPro" id="IPR013328">
    <property type="entry name" value="6PGD_dom2"/>
</dbReference>
<dbReference type="GO" id="GO:0015940">
    <property type="term" value="P:pantothenate biosynthetic process"/>
    <property type="evidence" value="ECO:0007669"/>
    <property type="project" value="UniProtKB-UniPathway"/>
</dbReference>
<comment type="function">
    <text evidence="4">Catalyzes the NADPH-dependent reduction of ketopantoate into pantoic acid.</text>
</comment>
<name>A0A098TKZ8_9CYAN</name>
<evidence type="ECO:0000313" key="7">
    <source>
        <dbReference type="EMBL" id="KGF72964.1"/>
    </source>
</evidence>
<dbReference type="InterPro" id="IPR036291">
    <property type="entry name" value="NAD(P)-bd_dom_sf"/>
</dbReference>
<evidence type="ECO:0000256" key="4">
    <source>
        <dbReference type="RuleBase" id="RU362068"/>
    </source>
</evidence>
<dbReference type="SUPFAM" id="SSF51735">
    <property type="entry name" value="NAD(P)-binding Rossmann-fold domains"/>
    <property type="match status" value="1"/>
</dbReference>
<dbReference type="NCBIfam" id="TIGR00745">
    <property type="entry name" value="apbA_panE"/>
    <property type="match status" value="1"/>
</dbReference>
<keyword evidence="3 4" id="KW-0560">Oxidoreductase</keyword>
<sequence length="309" mass="33731">MTTYAILGTGALGGFYGARLQQAGNTVHFLLHSDYAHVKRQGLVIESPAGNFTLPQVNAYADVGEMPPCDVVVVALKSTQNHLLPQLLPPVLQETGVVLLLQNGLDVEKAVATIVGDQRVMSGLCFICSNKVGPGHIRHLDYGAIILGDYAPGYPSLGITARMQRVAQDFTQAGIDVELATDLLLARWRKLVWNIPFNGLSVVLDAKVDALITDSHTHQLATDLMQEVVAIAARQGREIPEAYIQGMLKATTQMKPYLTSMKIDYDQGRPMEIEALFGNPLRVAQVTGVSVPKLEMLYQQLLFLDRQQG</sequence>
<dbReference type="NCBIfam" id="NF004887">
    <property type="entry name" value="PRK06249.1"/>
    <property type="match status" value="1"/>
</dbReference>
<dbReference type="InterPro" id="IPR008927">
    <property type="entry name" value="6-PGluconate_DH-like_C_sf"/>
</dbReference>
<evidence type="ECO:0000256" key="1">
    <source>
        <dbReference type="ARBA" id="ARBA00007870"/>
    </source>
</evidence>
<proteinExistence type="inferred from homology"/>
<feature type="domain" description="Ketopantoate reductase N-terminal" evidence="5">
    <location>
        <begin position="4"/>
        <end position="151"/>
    </location>
</feature>
<comment type="pathway">
    <text evidence="4">Cofactor biosynthesis; (R)-pantothenate biosynthesis; (R)-pantoate from 3-methyl-2-oxobutanoate: step 2/2.</text>
</comment>
<reference evidence="7 8" key="1">
    <citation type="journal article" date="2014" name="Mol. Ecol.">
        <title>Evolution of Synechococcus.</title>
        <authorList>
            <person name="Dvorak P."/>
            <person name="Casamatta D."/>
            <person name="Hasler P."/>
            <person name="Poulickova A."/>
            <person name="Ondrej V."/>
            <person name="Sanges R."/>
        </authorList>
    </citation>
    <scope>NUCLEOTIDE SEQUENCE [LARGE SCALE GENOMIC DNA]</scope>
    <source>
        <strain evidence="7 8">CAUP A 1101</strain>
    </source>
</reference>
<dbReference type="EC" id="1.1.1.169" evidence="4"/>
<dbReference type="RefSeq" id="WP_036532160.1">
    <property type="nucleotide sequence ID" value="NZ_JJML01000016.1"/>
</dbReference>
<evidence type="ECO:0000259" key="6">
    <source>
        <dbReference type="Pfam" id="PF08546"/>
    </source>
</evidence>
<dbReference type="FunFam" id="1.10.1040.10:FF:000017">
    <property type="entry name" value="2-dehydropantoate 2-reductase"/>
    <property type="match status" value="1"/>
</dbReference>
<dbReference type="Proteomes" id="UP000030170">
    <property type="component" value="Unassembled WGS sequence"/>
</dbReference>
<dbReference type="EMBL" id="JJML01000016">
    <property type="protein sequence ID" value="KGF72964.1"/>
    <property type="molecule type" value="Genomic_DNA"/>
</dbReference>
<dbReference type="AlphaFoldDB" id="A0A098TKZ8"/>
<evidence type="ECO:0000256" key="2">
    <source>
        <dbReference type="ARBA" id="ARBA00022857"/>
    </source>
</evidence>
<dbReference type="PANTHER" id="PTHR21708">
    <property type="entry name" value="PROBABLE 2-DEHYDROPANTOATE 2-REDUCTASE"/>
    <property type="match status" value="1"/>
</dbReference>
<dbReference type="GO" id="GO:0005737">
    <property type="term" value="C:cytoplasm"/>
    <property type="evidence" value="ECO:0007669"/>
    <property type="project" value="TreeGrafter"/>
</dbReference>
<feature type="domain" description="Ketopantoate reductase C-terminal" evidence="6">
    <location>
        <begin position="182"/>
        <end position="301"/>
    </location>
</feature>
<dbReference type="Pfam" id="PF08546">
    <property type="entry name" value="ApbA_C"/>
    <property type="match status" value="1"/>
</dbReference>
<dbReference type="Pfam" id="PF02558">
    <property type="entry name" value="ApbA"/>
    <property type="match status" value="1"/>
</dbReference>
<dbReference type="OrthoDB" id="9793586at2"/>
<accession>A0A098TKZ8</accession>
<dbReference type="Gene3D" id="1.10.1040.10">
    <property type="entry name" value="N-(1-d-carboxylethyl)-l-norvaline Dehydrogenase, domain 2"/>
    <property type="match status" value="1"/>
</dbReference>
<dbReference type="InterPro" id="IPR013332">
    <property type="entry name" value="KPR_N"/>
</dbReference>
<gene>
    <name evidence="7" type="ORF">DO97_02475</name>
</gene>
<keyword evidence="2 4" id="KW-0521">NADP</keyword>
<dbReference type="PANTHER" id="PTHR21708:SF26">
    <property type="entry name" value="2-DEHYDROPANTOATE 2-REDUCTASE"/>
    <property type="match status" value="1"/>
</dbReference>
<evidence type="ECO:0000259" key="5">
    <source>
        <dbReference type="Pfam" id="PF02558"/>
    </source>
</evidence>
<evidence type="ECO:0000256" key="3">
    <source>
        <dbReference type="ARBA" id="ARBA00023002"/>
    </source>
</evidence>
<evidence type="ECO:0000313" key="8">
    <source>
        <dbReference type="Proteomes" id="UP000030170"/>
    </source>
</evidence>
<dbReference type="STRING" id="1497020.DO97_02475"/>
<comment type="similarity">
    <text evidence="1 4">Belongs to the ketopantoate reductase family.</text>
</comment>
<dbReference type="SUPFAM" id="SSF48179">
    <property type="entry name" value="6-phosphogluconate dehydrogenase C-terminal domain-like"/>
    <property type="match status" value="1"/>
</dbReference>